<evidence type="ECO:0000313" key="2">
    <source>
        <dbReference type="EMBL" id="AJP71698.1"/>
    </source>
</evidence>
<feature type="transmembrane region" description="Helical" evidence="1">
    <location>
        <begin position="20"/>
        <end position="41"/>
    </location>
</feature>
<dbReference type="RefSeq" id="WP_044331459.1">
    <property type="nucleotide sequence ID" value="NZ_CP010836.1"/>
</dbReference>
<dbReference type="AlphaFoldDB" id="A0A7U4LEX9"/>
<proteinExistence type="predicted"/>
<organism evidence="2 3">
    <name type="scientific">Sphingomonas hengshuiensis</name>
    <dbReference type="NCBI Taxonomy" id="1609977"/>
    <lineage>
        <taxon>Bacteria</taxon>
        <taxon>Pseudomonadati</taxon>
        <taxon>Pseudomonadota</taxon>
        <taxon>Alphaproteobacteria</taxon>
        <taxon>Sphingomonadales</taxon>
        <taxon>Sphingomonadaceae</taxon>
        <taxon>Sphingomonas</taxon>
    </lineage>
</organism>
<accession>A0A7U4LEX9</accession>
<dbReference type="EMBL" id="CP010836">
    <property type="protein sequence ID" value="AJP71698.1"/>
    <property type="molecule type" value="Genomic_DNA"/>
</dbReference>
<keyword evidence="1" id="KW-0472">Membrane</keyword>
<feature type="transmembrane region" description="Helical" evidence="1">
    <location>
        <begin position="110"/>
        <end position="130"/>
    </location>
</feature>
<keyword evidence="3" id="KW-1185">Reference proteome</keyword>
<evidence type="ECO:0000256" key="1">
    <source>
        <dbReference type="SAM" id="Phobius"/>
    </source>
</evidence>
<feature type="transmembrane region" description="Helical" evidence="1">
    <location>
        <begin position="68"/>
        <end position="90"/>
    </location>
</feature>
<reference evidence="2 3" key="1">
    <citation type="journal article" date="2015" name="Int. J. Syst. Evol. Microbiol.">
        <title>Sphingomonas hengshuiensis sp. nov., isolated from lake wetland.</title>
        <authorList>
            <person name="Wei S."/>
            <person name="Wang T."/>
            <person name="Liu H."/>
            <person name="Zhang C."/>
            <person name="Guo J."/>
            <person name="Wang Q."/>
            <person name="Liang K."/>
            <person name="Zhang Z."/>
        </authorList>
    </citation>
    <scope>NUCLEOTIDE SEQUENCE [LARGE SCALE GENOMIC DNA]</scope>
    <source>
        <strain evidence="2 3">WHSC-8</strain>
    </source>
</reference>
<gene>
    <name evidence="2" type="ORF">TS85_07745</name>
</gene>
<keyword evidence="1" id="KW-1133">Transmembrane helix</keyword>
<dbReference type="KEGG" id="sphi:TS85_07745"/>
<keyword evidence="1" id="KW-0812">Transmembrane</keyword>
<protein>
    <submittedName>
        <fullName evidence="2">Uncharacterized protein</fullName>
    </submittedName>
</protein>
<reference evidence="2 3" key="2">
    <citation type="submission" date="2015-02" db="EMBL/GenBank/DDBJ databases">
        <title>The complete genome of Sphingomonas hengshuiensis sp. WHSC-8 isolated from soil of Hengshui Lake.</title>
        <authorList>
            <person name="Wei S."/>
            <person name="Guo J."/>
            <person name="Su C."/>
            <person name="Wu R."/>
            <person name="Zhang Z."/>
            <person name="Liang K."/>
            <person name="Li H."/>
            <person name="Wang T."/>
            <person name="Liu H."/>
            <person name="Zhang C."/>
            <person name="Li Z."/>
            <person name="Wang Q."/>
            <person name="Meng J."/>
        </authorList>
    </citation>
    <scope>NUCLEOTIDE SEQUENCE [LARGE SCALE GENOMIC DNA]</scope>
    <source>
        <strain evidence="2 3">WHSC-8</strain>
    </source>
</reference>
<evidence type="ECO:0000313" key="3">
    <source>
        <dbReference type="Proteomes" id="UP000032300"/>
    </source>
</evidence>
<name>A0A7U4LEX9_9SPHN</name>
<dbReference type="Proteomes" id="UP000032300">
    <property type="component" value="Chromosome"/>
</dbReference>
<sequence>MDILRSGEKSQSRLIEKLFVVWMIAGLLVAAFGFWSSGYVLCMPDPYIPAHVQRQGMCPSDVPFLSRFFSIALGFGGYAIAALFAAVAMLMAERRFSSLSERPDFFSKAFGFGLTLCSLPVGFLLIRFISNLSMLWLLSF</sequence>